<dbReference type="SUPFAM" id="SSF48239">
    <property type="entry name" value="Terpenoid cyclases/Protein prenyltransferases"/>
    <property type="match status" value="1"/>
</dbReference>
<dbReference type="GO" id="GO:0000287">
    <property type="term" value="F:magnesium ion binding"/>
    <property type="evidence" value="ECO:0007669"/>
    <property type="project" value="InterPro"/>
</dbReference>
<dbReference type="InterPro" id="IPR005630">
    <property type="entry name" value="Terpene_synthase_metal-bd"/>
</dbReference>
<dbReference type="GO" id="GO:0016114">
    <property type="term" value="P:terpenoid biosynthetic process"/>
    <property type="evidence" value="ECO:0007669"/>
    <property type="project" value="InterPro"/>
</dbReference>
<dbReference type="Pfam" id="PF01397">
    <property type="entry name" value="Terpene_synth"/>
    <property type="match status" value="1"/>
</dbReference>
<organism evidence="7">
    <name type="scientific">Juglans sigillata</name>
    <dbReference type="NCBI Taxonomy" id="224355"/>
    <lineage>
        <taxon>Eukaryota</taxon>
        <taxon>Viridiplantae</taxon>
        <taxon>Streptophyta</taxon>
        <taxon>Embryophyta</taxon>
        <taxon>Tracheophyta</taxon>
        <taxon>Spermatophyta</taxon>
        <taxon>Magnoliopsida</taxon>
        <taxon>eudicotyledons</taxon>
        <taxon>Gunneridae</taxon>
        <taxon>Pentapetalae</taxon>
        <taxon>rosids</taxon>
        <taxon>fabids</taxon>
        <taxon>Fagales</taxon>
        <taxon>Juglandaceae</taxon>
        <taxon>Juglans</taxon>
    </lineage>
</organism>
<dbReference type="SUPFAM" id="SSF48576">
    <property type="entry name" value="Terpenoid synthases"/>
    <property type="match status" value="1"/>
</dbReference>
<dbReference type="InterPro" id="IPR008930">
    <property type="entry name" value="Terpenoid_cyclase/PrenylTrfase"/>
</dbReference>
<evidence type="ECO:0000256" key="2">
    <source>
        <dbReference type="ARBA" id="ARBA00022723"/>
    </source>
</evidence>
<evidence type="ECO:0000256" key="4">
    <source>
        <dbReference type="ARBA" id="ARBA00023239"/>
    </source>
</evidence>
<dbReference type="FunFam" id="1.50.10.130:FF:000001">
    <property type="entry name" value="Isoprene synthase, chloroplastic"/>
    <property type="match status" value="1"/>
</dbReference>
<reference evidence="7" key="1">
    <citation type="submission" date="2021-02" db="EMBL/GenBank/DDBJ databases">
        <authorList>
            <person name="Yin Q.X."/>
            <person name="Jiang S.L."/>
            <person name="Li D.X."/>
            <person name="Yang R."/>
            <person name="Huang H.L."/>
            <person name="Tang Q."/>
            <person name="Wang Y."/>
            <person name="Chen Z."/>
        </authorList>
    </citation>
    <scope>NUCLEOTIDE SEQUENCE</scope>
</reference>
<dbReference type="Gene3D" id="1.10.600.10">
    <property type="entry name" value="Farnesyl Diphosphate Synthase"/>
    <property type="match status" value="1"/>
</dbReference>
<dbReference type="InterPro" id="IPR050148">
    <property type="entry name" value="Terpene_synthase-like"/>
</dbReference>
<evidence type="ECO:0000256" key="1">
    <source>
        <dbReference type="ARBA" id="ARBA00001946"/>
    </source>
</evidence>
<evidence type="ECO:0000259" key="6">
    <source>
        <dbReference type="Pfam" id="PF03936"/>
    </source>
</evidence>
<dbReference type="InterPro" id="IPR008949">
    <property type="entry name" value="Isoprenoid_synthase_dom_sf"/>
</dbReference>
<evidence type="ECO:0000313" key="7">
    <source>
        <dbReference type="EMBL" id="QWQ79616.1"/>
    </source>
</evidence>
<dbReference type="InterPro" id="IPR036965">
    <property type="entry name" value="Terpene_synth_N_sf"/>
</dbReference>
<dbReference type="Pfam" id="PF03936">
    <property type="entry name" value="Terpene_synth_C"/>
    <property type="match status" value="1"/>
</dbReference>
<dbReference type="InterPro" id="IPR001906">
    <property type="entry name" value="Terpene_synth_N"/>
</dbReference>
<keyword evidence="3" id="KW-0460">Magnesium</keyword>
<dbReference type="PANTHER" id="PTHR31225">
    <property type="entry name" value="OS04G0344100 PROTEIN-RELATED"/>
    <property type="match status" value="1"/>
</dbReference>
<sequence length="352" mass="41780">MFHNNLFKRKSKASLITYTMQYLSILDSIRNCNLSTSLPPKRPVLTLTRGKENSSIDSTIVRRSANYHPTIWHHDYIQSISKYVGELFNRKIDKLKGEVTMMFYKVVDPIKQLELIDTLQRLGVSYHFEDEIRKILENKYITRHNAVEFRLLRQHGYDVPQETFKSLFNEKENFKECFCIDIEGMLAFYEASFHLREGESILEEARNLATKHLKEYVDQNNNQYLCTMVNHALELPLHWRVIRFEVRWFINAYRSKEDMNPTLLNLAELDFNMVQAIHQEDLKEVWWRSTGLGDLSFVRDRVVENFLWAAAALFQPQFGYERRMLTKLGALLTILDDVYGIYGTLEELKLWW</sequence>
<protein>
    <submittedName>
        <fullName evidence="7">TPS58</fullName>
    </submittedName>
</protein>
<comment type="cofactor">
    <cofactor evidence="1">
        <name>Mg(2+)</name>
        <dbReference type="ChEBI" id="CHEBI:18420"/>
    </cofactor>
</comment>
<feature type="domain" description="Terpene synthase N-terminal" evidence="5">
    <location>
        <begin position="72"/>
        <end position="233"/>
    </location>
</feature>
<proteinExistence type="evidence at transcript level"/>
<name>A0A8K1B1I1_9ROSI</name>
<dbReference type="EMBL" id="MW592983">
    <property type="protein sequence ID" value="QWQ79616.1"/>
    <property type="molecule type" value="mRNA"/>
</dbReference>
<feature type="domain" description="Terpene synthase metal-binding" evidence="6">
    <location>
        <begin position="293"/>
        <end position="350"/>
    </location>
</feature>
<evidence type="ECO:0000259" key="5">
    <source>
        <dbReference type="Pfam" id="PF01397"/>
    </source>
</evidence>
<keyword evidence="4" id="KW-0456">Lyase</keyword>
<dbReference type="PANTHER" id="PTHR31225:SF9">
    <property type="entry name" value="TERPENE SYNTHASE 10"/>
    <property type="match status" value="1"/>
</dbReference>
<dbReference type="Gene3D" id="1.50.10.130">
    <property type="entry name" value="Terpene synthase, N-terminal domain"/>
    <property type="match status" value="1"/>
</dbReference>
<accession>A0A8K1B1I1</accession>
<keyword evidence="2" id="KW-0479">Metal-binding</keyword>
<dbReference type="AlphaFoldDB" id="A0A8K1B1I1"/>
<dbReference type="GO" id="GO:0010333">
    <property type="term" value="F:terpene synthase activity"/>
    <property type="evidence" value="ECO:0007669"/>
    <property type="project" value="InterPro"/>
</dbReference>
<evidence type="ECO:0000256" key="3">
    <source>
        <dbReference type="ARBA" id="ARBA00022842"/>
    </source>
</evidence>